<organism evidence="1 2">
    <name type="scientific">Cervus elaphus hippelaphus</name>
    <name type="common">European red deer</name>
    <dbReference type="NCBI Taxonomy" id="46360"/>
    <lineage>
        <taxon>Eukaryota</taxon>
        <taxon>Metazoa</taxon>
        <taxon>Chordata</taxon>
        <taxon>Craniata</taxon>
        <taxon>Vertebrata</taxon>
        <taxon>Euteleostomi</taxon>
        <taxon>Mammalia</taxon>
        <taxon>Eutheria</taxon>
        <taxon>Laurasiatheria</taxon>
        <taxon>Artiodactyla</taxon>
        <taxon>Ruminantia</taxon>
        <taxon>Pecora</taxon>
        <taxon>Cervidae</taxon>
        <taxon>Cervinae</taxon>
        <taxon>Cervus</taxon>
    </lineage>
</organism>
<evidence type="ECO:0000313" key="2">
    <source>
        <dbReference type="Proteomes" id="UP000242450"/>
    </source>
</evidence>
<evidence type="ECO:0000313" key="1">
    <source>
        <dbReference type="EMBL" id="OWK06695.1"/>
    </source>
</evidence>
<protein>
    <submittedName>
        <fullName evidence="1">Uncharacterized protein</fullName>
    </submittedName>
</protein>
<dbReference type="EMBL" id="MKHE01000018">
    <property type="protein sequence ID" value="OWK06695.1"/>
    <property type="molecule type" value="Genomic_DNA"/>
</dbReference>
<name>A0A212CL94_CEREH</name>
<sequence>MSVQHSGPQLPALQTRLLWLSRRSDLHESVVPAPSDNGPCPERGSRDGCMHMRLSVALRQELTGGRNHKACQFLTHDHSHSLQASVRVDQAMMGNAALSRVTATGKVPRSLSVTRTQARVDARRALAALDVIAVPGVMPGNSPLVFHVTCALINGTTLCLPSPQWCKG</sequence>
<reference evidence="1 2" key="1">
    <citation type="journal article" date="2018" name="Mol. Genet. Genomics">
        <title>The red deer Cervus elaphus genome CerEla1.0: sequencing, annotating, genes, and chromosomes.</title>
        <authorList>
            <person name="Bana N.A."/>
            <person name="Nyiri A."/>
            <person name="Nagy J."/>
            <person name="Frank K."/>
            <person name="Nagy T."/>
            <person name="Steger V."/>
            <person name="Schiller M."/>
            <person name="Lakatos P."/>
            <person name="Sugar L."/>
            <person name="Horn P."/>
            <person name="Barta E."/>
            <person name="Orosz L."/>
        </authorList>
    </citation>
    <scope>NUCLEOTIDE SEQUENCE [LARGE SCALE GENOMIC DNA]</scope>
    <source>
        <strain evidence="1">Hungarian</strain>
    </source>
</reference>
<accession>A0A212CL94</accession>
<dbReference type="AlphaFoldDB" id="A0A212CL94"/>
<gene>
    <name evidence="1" type="ORF">Celaphus_00012005</name>
</gene>
<keyword evidence="2" id="KW-1185">Reference proteome</keyword>
<comment type="caution">
    <text evidence="1">The sequence shown here is derived from an EMBL/GenBank/DDBJ whole genome shotgun (WGS) entry which is preliminary data.</text>
</comment>
<dbReference type="Proteomes" id="UP000242450">
    <property type="component" value="Chromosome 18"/>
</dbReference>
<proteinExistence type="predicted"/>